<dbReference type="EMBL" id="CP014579">
    <property type="protein sequence ID" value="ANB77599.1"/>
    <property type="molecule type" value="Genomic_DNA"/>
</dbReference>
<dbReference type="FunFam" id="2.40.420.20:FF:000001">
    <property type="entry name" value="Efflux RND transporter periplasmic adaptor subunit"/>
    <property type="match status" value="1"/>
</dbReference>
<feature type="coiled-coil region" evidence="3">
    <location>
        <begin position="126"/>
        <end position="160"/>
    </location>
</feature>
<comment type="subcellular location">
    <subcellularLocation>
        <location evidence="1">Cell envelope</location>
    </subcellularLocation>
</comment>
<dbReference type="SUPFAM" id="SSF111369">
    <property type="entry name" value="HlyD-like secretion proteins"/>
    <property type="match status" value="1"/>
</dbReference>
<dbReference type="InterPro" id="IPR058624">
    <property type="entry name" value="MdtA-like_HH"/>
</dbReference>
<reference evidence="8 9" key="1">
    <citation type="journal article" date="2016" name="Gene">
        <title>PacBio SMRT assembly of a complex multi-replicon genome reveals chlorocatechol degradative operon in a region of genome plasticity.</title>
        <authorList>
            <person name="Ricker N."/>
            <person name="Shen S.Y."/>
            <person name="Goordial J."/>
            <person name="Jin S."/>
            <person name="Fulthorpe R.R."/>
        </authorList>
    </citation>
    <scope>NUCLEOTIDE SEQUENCE [LARGE SCALE GENOMIC DNA]</scope>
    <source>
        <strain evidence="8 9">OLGA172</strain>
    </source>
</reference>
<evidence type="ECO:0000256" key="1">
    <source>
        <dbReference type="ARBA" id="ARBA00004196"/>
    </source>
</evidence>
<dbReference type="NCBIfam" id="TIGR01730">
    <property type="entry name" value="RND_mfp"/>
    <property type="match status" value="1"/>
</dbReference>
<evidence type="ECO:0000259" key="6">
    <source>
        <dbReference type="Pfam" id="PF25944"/>
    </source>
</evidence>
<dbReference type="PANTHER" id="PTHR30158">
    <property type="entry name" value="ACRA/E-RELATED COMPONENT OF DRUG EFFLUX TRANSPORTER"/>
    <property type="match status" value="1"/>
</dbReference>
<dbReference type="Pfam" id="PF25944">
    <property type="entry name" value="Beta-barrel_RND"/>
    <property type="match status" value="1"/>
</dbReference>
<feature type="domain" description="Multidrug resistance protein MdtA-like barrel-sandwich hybrid" evidence="5">
    <location>
        <begin position="62"/>
        <end position="203"/>
    </location>
</feature>
<feature type="domain" description="Multidrug resistance protein MdtA-like alpha-helical hairpin" evidence="4">
    <location>
        <begin position="103"/>
        <end position="171"/>
    </location>
</feature>
<dbReference type="STRING" id="1804984.AYM40_30265"/>
<evidence type="ECO:0000256" key="3">
    <source>
        <dbReference type="SAM" id="Coils"/>
    </source>
</evidence>
<feature type="domain" description="Multidrug resistance protein MdtA-like C-terminal permuted SH3" evidence="7">
    <location>
        <begin position="296"/>
        <end position="356"/>
    </location>
</feature>
<dbReference type="InterPro" id="IPR058625">
    <property type="entry name" value="MdtA-like_BSH"/>
</dbReference>
<evidence type="ECO:0000259" key="7">
    <source>
        <dbReference type="Pfam" id="PF25967"/>
    </source>
</evidence>
<organism evidence="8 9">
    <name type="scientific">Paraburkholderia phytofirmans OLGA172</name>
    <dbReference type="NCBI Taxonomy" id="1417228"/>
    <lineage>
        <taxon>Bacteria</taxon>
        <taxon>Pseudomonadati</taxon>
        <taxon>Pseudomonadota</taxon>
        <taxon>Betaproteobacteria</taxon>
        <taxon>Burkholderiales</taxon>
        <taxon>Burkholderiaceae</taxon>
        <taxon>Paraburkholderia</taxon>
    </lineage>
</organism>
<keyword evidence="9" id="KW-1185">Reference proteome</keyword>
<dbReference type="Proteomes" id="UP000076852">
    <property type="component" value="Chromosome 2"/>
</dbReference>
<dbReference type="InterPro" id="IPR058627">
    <property type="entry name" value="MdtA-like_C"/>
</dbReference>
<dbReference type="GO" id="GO:0030313">
    <property type="term" value="C:cell envelope"/>
    <property type="evidence" value="ECO:0007669"/>
    <property type="project" value="UniProtKB-SubCell"/>
</dbReference>
<proteinExistence type="inferred from homology"/>
<dbReference type="GO" id="GO:0005886">
    <property type="term" value="C:plasma membrane"/>
    <property type="evidence" value="ECO:0007669"/>
    <property type="project" value="TreeGrafter"/>
</dbReference>
<dbReference type="Gene3D" id="2.40.50.100">
    <property type="match status" value="1"/>
</dbReference>
<dbReference type="Gene3D" id="1.10.287.470">
    <property type="entry name" value="Helix hairpin bin"/>
    <property type="match status" value="1"/>
</dbReference>
<gene>
    <name evidence="8" type="ORF">AYM40_30265</name>
</gene>
<name>A0A160FW23_9BURK</name>
<dbReference type="RefSeq" id="WP_063500808.1">
    <property type="nucleotide sequence ID" value="NZ_CP014579.1"/>
</dbReference>
<evidence type="ECO:0000313" key="9">
    <source>
        <dbReference type="Proteomes" id="UP000076852"/>
    </source>
</evidence>
<dbReference type="Gene3D" id="2.40.30.170">
    <property type="match status" value="1"/>
</dbReference>
<protein>
    <submittedName>
        <fullName evidence="8">Efflux transporter periplasmic adaptor subunit</fullName>
    </submittedName>
</protein>
<dbReference type="Gene3D" id="2.40.420.20">
    <property type="match status" value="1"/>
</dbReference>
<keyword evidence="3" id="KW-0175">Coiled coil</keyword>
<accession>A0A160FW23</accession>
<comment type="similarity">
    <text evidence="2">Belongs to the membrane fusion protein (MFP) (TC 8.A.1) family.</text>
</comment>
<dbReference type="Pfam" id="PF25876">
    <property type="entry name" value="HH_MFP_RND"/>
    <property type="match status" value="1"/>
</dbReference>
<dbReference type="Pfam" id="PF25917">
    <property type="entry name" value="BSH_RND"/>
    <property type="match status" value="1"/>
</dbReference>
<dbReference type="GO" id="GO:0022857">
    <property type="term" value="F:transmembrane transporter activity"/>
    <property type="evidence" value="ECO:0007669"/>
    <property type="project" value="InterPro"/>
</dbReference>
<dbReference type="PANTHER" id="PTHR30158:SF10">
    <property type="entry name" value="CATION EFFLUX PUMP"/>
    <property type="match status" value="1"/>
</dbReference>
<evidence type="ECO:0000259" key="5">
    <source>
        <dbReference type="Pfam" id="PF25917"/>
    </source>
</evidence>
<feature type="domain" description="Multidrug resistance protein MdtA-like beta-barrel" evidence="6">
    <location>
        <begin position="228"/>
        <end position="288"/>
    </location>
</feature>
<dbReference type="InterPro" id="IPR058626">
    <property type="entry name" value="MdtA-like_b-barrel"/>
</dbReference>
<evidence type="ECO:0000259" key="4">
    <source>
        <dbReference type="Pfam" id="PF25876"/>
    </source>
</evidence>
<dbReference type="Pfam" id="PF25967">
    <property type="entry name" value="RND-MFP_C"/>
    <property type="match status" value="1"/>
</dbReference>
<dbReference type="KEGG" id="buz:AYM40_30265"/>
<dbReference type="AlphaFoldDB" id="A0A160FW23"/>
<sequence>MLMIALGISLSYKKPHGDYLVTRASAAAPVAAPHPQVDVASVVVKTITDYQVYAGRIEAIDTVEIRPLVPGTIVAVHFKDGSLVKKGDSLFTIDPRPYIAEVDRAEGQLAAAQARNGYASTDAERAERLLKDNAIAKRDYDQAQNAARSASADLKTARASLEAAKINLAYTNIVAPVSGRVSRAELTLGNIVSTGASAPLLTTLVSVSPIYASFDADEHTYLQFLSKDSKEKVSVSLGLANEKGYSREGRIDSVDNRLDNGSGTIRVRARFDNTDAVLVPGLYARVKVGGGAPHQAFLIEDAAVETDQDKKFVLIVDSSNRVQYRNVSIGDMYDGLRVISDGLKEGDRIVVNGLQRVKPSDVVEVHTVAMGASPALSENTAQ</sequence>
<dbReference type="InterPro" id="IPR006143">
    <property type="entry name" value="RND_pump_MFP"/>
</dbReference>
<evidence type="ECO:0000256" key="2">
    <source>
        <dbReference type="ARBA" id="ARBA00009477"/>
    </source>
</evidence>
<evidence type="ECO:0000313" key="8">
    <source>
        <dbReference type="EMBL" id="ANB77599.1"/>
    </source>
</evidence>
<dbReference type="GO" id="GO:0046677">
    <property type="term" value="P:response to antibiotic"/>
    <property type="evidence" value="ECO:0007669"/>
    <property type="project" value="TreeGrafter"/>
</dbReference>